<dbReference type="GO" id="GO:0009298">
    <property type="term" value="P:GDP-mannose biosynthetic process"/>
    <property type="evidence" value="ECO:0007669"/>
    <property type="project" value="InterPro"/>
</dbReference>
<evidence type="ECO:0000313" key="1">
    <source>
        <dbReference type="EMBL" id="KAD3633071.1"/>
    </source>
</evidence>
<dbReference type="EMBL" id="VTFX01000004">
    <property type="protein sequence ID" value="KAD3633071.1"/>
    <property type="molecule type" value="Genomic_DNA"/>
</dbReference>
<sequence length="378" mass="41107">MSTLVMLVTHVRTGSDLSRSVASARRLLPLSSRGLLIDWDPATYRQTLERFAGDRPVKVPHPEAGTGSPFPFRLCVVDADVPPPIMLHPHWEQALAGFVREQARGVPLGADNRNYKDRNPKCEVAVALTPLRVLAGERSTEELQAIASGLELPWLGSYLRFRHETVIHSVLRMSPAETAAALRETADAVDRVRHVEGPAAEAVTVVRRLQQLFPHDRGILLAICMKFIELKPGQAAVIPPGCLHTYLSGQAVLVMGHSNNALQAGLANGYVDLCELQLLTGDGQPQPSPLPVLDAGDGEQRIPLWSEDMDLRRVVVGDDPKPVRLGPFSVVLAAMEPAAITMDDVTTDMEPEEKILYAGEPVTATFTGPSQIFVASTR</sequence>
<dbReference type="Gene3D" id="1.10.441.10">
    <property type="entry name" value="Phosphomannose Isomerase, domain 2"/>
    <property type="match status" value="1"/>
</dbReference>
<name>A0A5N6MIX2_9MICC</name>
<dbReference type="InterPro" id="IPR016305">
    <property type="entry name" value="Mannose-6-P_Isomerase"/>
</dbReference>
<protein>
    <submittedName>
        <fullName evidence="1">Uncharacterized protein</fullName>
    </submittedName>
</protein>
<proteinExistence type="predicted"/>
<dbReference type="InterPro" id="IPR014710">
    <property type="entry name" value="RmlC-like_jellyroll"/>
</dbReference>
<dbReference type="PANTHER" id="PTHR10309">
    <property type="entry name" value="MANNOSE-6-PHOSPHATE ISOMERASE"/>
    <property type="match status" value="1"/>
</dbReference>
<dbReference type="PANTHER" id="PTHR10309:SF0">
    <property type="entry name" value="MANNOSE-6-PHOSPHATE ISOMERASE"/>
    <property type="match status" value="1"/>
</dbReference>
<evidence type="ECO:0000313" key="2">
    <source>
        <dbReference type="Proteomes" id="UP000326852"/>
    </source>
</evidence>
<dbReference type="GO" id="GO:0005829">
    <property type="term" value="C:cytosol"/>
    <property type="evidence" value="ECO:0007669"/>
    <property type="project" value="TreeGrafter"/>
</dbReference>
<organism evidence="1 2">
    <name type="scientific">Arthrobacter yangruifuii</name>
    <dbReference type="NCBI Taxonomy" id="2606616"/>
    <lineage>
        <taxon>Bacteria</taxon>
        <taxon>Bacillati</taxon>
        <taxon>Actinomycetota</taxon>
        <taxon>Actinomycetes</taxon>
        <taxon>Micrococcales</taxon>
        <taxon>Micrococcaceae</taxon>
        <taxon>Arthrobacter</taxon>
    </lineage>
</organism>
<dbReference type="PRINTS" id="PR00714">
    <property type="entry name" value="MAN6PISMRASE"/>
</dbReference>
<keyword evidence="2" id="KW-1185">Reference proteome</keyword>
<reference evidence="1 2" key="1">
    <citation type="submission" date="2019-08" db="EMBL/GenBank/DDBJ databases">
        <title>Arthrobacter sp. nov., isolated from plateau pika and Tibetan wild ass.</title>
        <authorList>
            <person name="Ge Y."/>
        </authorList>
    </citation>
    <scope>NUCLEOTIDE SEQUENCE [LARGE SCALE GENOMIC DNA]</scope>
    <source>
        <strain evidence="1 2">785</strain>
    </source>
</reference>
<dbReference type="GO" id="GO:0004476">
    <property type="term" value="F:mannose-6-phosphate isomerase activity"/>
    <property type="evidence" value="ECO:0007669"/>
    <property type="project" value="InterPro"/>
</dbReference>
<dbReference type="AlphaFoldDB" id="A0A5N6MIX2"/>
<comment type="caution">
    <text evidence="1">The sequence shown here is derived from an EMBL/GenBank/DDBJ whole genome shotgun (WGS) entry which is preliminary data.</text>
</comment>
<dbReference type="SUPFAM" id="SSF51182">
    <property type="entry name" value="RmlC-like cupins"/>
    <property type="match status" value="1"/>
</dbReference>
<accession>A0A5N6MIX2</accession>
<gene>
    <name evidence="1" type="ORF">GD627_09520</name>
</gene>
<dbReference type="Proteomes" id="UP000326852">
    <property type="component" value="Unassembled WGS sequence"/>
</dbReference>
<dbReference type="InterPro" id="IPR011051">
    <property type="entry name" value="RmlC_Cupin_sf"/>
</dbReference>
<dbReference type="Gene3D" id="2.60.120.10">
    <property type="entry name" value="Jelly Rolls"/>
    <property type="match status" value="2"/>
</dbReference>